<dbReference type="Pfam" id="PF02655">
    <property type="entry name" value="ATP-grasp_3"/>
    <property type="match status" value="1"/>
</dbReference>
<dbReference type="PANTHER" id="PTHR14465:SF0">
    <property type="entry name" value="IQ DOMAIN-CONTAINING PROTEIN H"/>
    <property type="match status" value="1"/>
</dbReference>
<dbReference type="InterPro" id="IPR038752">
    <property type="entry name" value="IQCH"/>
</dbReference>
<proteinExistence type="predicted"/>
<name>A0A1I3FLI5_9ACTN</name>
<keyword evidence="1" id="KW-0547">Nucleotide-binding</keyword>
<dbReference type="AlphaFoldDB" id="A0A1I3FLI5"/>
<accession>A0A1I3FLI5</accession>
<dbReference type="Pfam" id="PF18105">
    <property type="entry name" value="PGM1_C"/>
    <property type="match status" value="1"/>
</dbReference>
<dbReference type="RefSeq" id="WP_093885170.1">
    <property type="nucleotide sequence ID" value="NZ_FOQY01000001.1"/>
</dbReference>
<reference evidence="4" key="1">
    <citation type="submission" date="2016-10" db="EMBL/GenBank/DDBJ databases">
        <authorList>
            <person name="Varghese N."/>
            <person name="Submissions S."/>
        </authorList>
    </citation>
    <scope>NUCLEOTIDE SEQUENCE [LARGE SCALE GENOMIC DNA]</scope>
    <source>
        <strain evidence="4">CGMCC 4.2126</strain>
    </source>
</reference>
<evidence type="ECO:0000259" key="2">
    <source>
        <dbReference type="PROSITE" id="PS50975"/>
    </source>
</evidence>
<dbReference type="PROSITE" id="PS50975">
    <property type="entry name" value="ATP_GRASP"/>
    <property type="match status" value="1"/>
</dbReference>
<dbReference type="InterPro" id="IPR003806">
    <property type="entry name" value="ATP-grasp_PylC-type"/>
</dbReference>
<feature type="domain" description="ATP-grasp" evidence="2">
    <location>
        <begin position="170"/>
        <end position="385"/>
    </location>
</feature>
<evidence type="ECO:0000256" key="1">
    <source>
        <dbReference type="PROSITE-ProRule" id="PRU00409"/>
    </source>
</evidence>
<dbReference type="SUPFAM" id="SSF56059">
    <property type="entry name" value="Glutathione synthetase ATP-binding domain-like"/>
    <property type="match status" value="1"/>
</dbReference>
<dbReference type="InterPro" id="IPR011761">
    <property type="entry name" value="ATP-grasp"/>
</dbReference>
<protein>
    <submittedName>
        <fullName evidence="3">D-alanine-D-alanine ligase</fullName>
    </submittedName>
</protein>
<organism evidence="3 4">
    <name type="scientific">Streptosporangium canum</name>
    <dbReference type="NCBI Taxonomy" id="324952"/>
    <lineage>
        <taxon>Bacteria</taxon>
        <taxon>Bacillati</taxon>
        <taxon>Actinomycetota</taxon>
        <taxon>Actinomycetes</taxon>
        <taxon>Streptosporangiales</taxon>
        <taxon>Streptosporangiaceae</taxon>
        <taxon>Streptosporangium</taxon>
    </lineage>
</organism>
<dbReference type="GO" id="GO:0046872">
    <property type="term" value="F:metal ion binding"/>
    <property type="evidence" value="ECO:0007669"/>
    <property type="project" value="InterPro"/>
</dbReference>
<evidence type="ECO:0000313" key="4">
    <source>
        <dbReference type="Proteomes" id="UP000199111"/>
    </source>
</evidence>
<evidence type="ECO:0000313" key="3">
    <source>
        <dbReference type="EMBL" id="SFI11781.1"/>
    </source>
</evidence>
<dbReference type="PANTHER" id="PTHR14465">
    <property type="entry name" value="IQ DOMAIN-CONTAINING PROTEIN H"/>
    <property type="match status" value="1"/>
</dbReference>
<dbReference type="Pfam" id="PF18604">
    <property type="entry name" value="PreAtp-grasp"/>
    <property type="match status" value="1"/>
</dbReference>
<dbReference type="EMBL" id="FOQY01000001">
    <property type="protein sequence ID" value="SFI11781.1"/>
    <property type="molecule type" value="Genomic_DNA"/>
</dbReference>
<dbReference type="GeneID" id="96296110"/>
<gene>
    <name evidence="3" type="ORF">SAMN05216275_101223</name>
</gene>
<dbReference type="Gene3D" id="3.30.470.20">
    <property type="entry name" value="ATP-grasp fold, B domain"/>
    <property type="match status" value="1"/>
</dbReference>
<dbReference type="InterPro" id="IPR040754">
    <property type="entry name" value="PreAtp-grasp"/>
</dbReference>
<keyword evidence="1" id="KW-0067">ATP-binding</keyword>
<dbReference type="GO" id="GO:0005524">
    <property type="term" value="F:ATP binding"/>
    <property type="evidence" value="ECO:0007669"/>
    <property type="project" value="UniProtKB-UniRule"/>
</dbReference>
<sequence>MITNIPFGEKHSRLSIFEPNEGTLVVIPSLSLPQDELRRITGALCYEERLLFLLLTLRQPDVEVVYLSSAPVDTAIVDYYLGFLDDPDEARTRLQMISLDDPHTGPLTVSLLRRPDVVARIRAALGRTAGAWMVPFVVSEAEERLAEILGLPIYGPATSLAHLGSKSGGRMIAEEAGVPMARGFADLRSLTEVEHAARALSPSAKLMVKLNNSYSGLGNAVVIKDERPLTACHTSFSAADENWTTFAEKIAERGAVIEEFIEDRPLYSPSALARITPGGAYDVVATHEQLLGGPNGDLYQGCAFPARPEYRAQVGECAERIARVLAGRGVVGLFGMDFFAVKTDAGYRALLCEINLRIGGTTHPFGAALLTTGASYDPGTGTLVHGGRSKYYVATDNCTATCLRGRTPAEVVELIDDRGLGFDREARTGNVLHLLGAVPEYGKLGFTSIGDSAEEAAELHQRTLRALNQSA</sequence>
<dbReference type="InterPro" id="IPR041356">
    <property type="entry name" value="PGM1_C"/>
</dbReference>
<keyword evidence="4" id="KW-1185">Reference proteome</keyword>
<dbReference type="GO" id="GO:0016874">
    <property type="term" value="F:ligase activity"/>
    <property type="evidence" value="ECO:0007669"/>
    <property type="project" value="UniProtKB-KW"/>
</dbReference>
<keyword evidence="3" id="KW-0436">Ligase</keyword>
<dbReference type="Proteomes" id="UP000199111">
    <property type="component" value="Unassembled WGS sequence"/>
</dbReference>